<dbReference type="InterPro" id="IPR033756">
    <property type="entry name" value="YlxH/NBP35"/>
</dbReference>
<organism evidence="3 4">
    <name type="scientific">Vibrio alfacsensis</name>
    <dbReference type="NCBI Taxonomy" id="1074311"/>
    <lineage>
        <taxon>Bacteria</taxon>
        <taxon>Pseudomonadati</taxon>
        <taxon>Pseudomonadota</taxon>
        <taxon>Gammaproteobacteria</taxon>
        <taxon>Vibrionales</taxon>
        <taxon>Vibrionaceae</taxon>
        <taxon>Vibrio</taxon>
    </lineage>
</organism>
<accession>A0ABM6YS37</accession>
<evidence type="ECO:0000313" key="4">
    <source>
        <dbReference type="Proteomes" id="UP000262832"/>
    </source>
</evidence>
<dbReference type="InterPro" id="IPR025501">
    <property type="entry name" value="MinD_FleN"/>
</dbReference>
<reference evidence="3 4" key="1">
    <citation type="submission" date="2018-08" db="EMBL/GenBank/DDBJ databases">
        <title>Genomic taxonomy of the Vibrionaceae family.</title>
        <authorList>
            <person name="Gomez-Gil B."/>
            <person name="Tanaka M."/>
            <person name="Sawabe T."/>
            <person name="Enciso-Ibarra K."/>
        </authorList>
    </citation>
    <scope>NUCLEOTIDE SEQUENCE [LARGE SCALE GENOMIC DNA]</scope>
    <source>
        <strain evidence="3 4">CAIM 1831</strain>
    </source>
</reference>
<proteinExistence type="predicted"/>
<dbReference type="Proteomes" id="UP000262832">
    <property type="component" value="Chromosome I"/>
</dbReference>
<dbReference type="EMBL" id="CP032093">
    <property type="protein sequence ID" value="AXY00592.1"/>
    <property type="molecule type" value="Genomic_DNA"/>
</dbReference>
<protein>
    <submittedName>
        <fullName evidence="3">MinD/ParA family protein</fullName>
    </submittedName>
</protein>
<dbReference type="InterPro" id="IPR027417">
    <property type="entry name" value="P-loop_NTPase"/>
</dbReference>
<sequence>MTENMIHDQASGLRRLTQPSLTKVIAVTGGKGGVGKSNVTLGLAICMARQGKKVMVLDADLGLANVDVMLGIRSKRNLGHVLAGECELKDAIVEGPYGIKIVPATSGTQAMTELSPAQHAGLIRAFGSIEDEMDVLLIDTAAGISDMVISFSRAAQEVVVVVCDEPTSITDAYALIKLLSKDHQVQRFKVVANMVRSYREGRELFAKLTLVTERFLNVSLELVACIPLDDKVRQAVKRQKIVVDAFPRSPAALAISSLASKALTWPLPKTPSGHLEFFVERLLNRTEFTEDPLGE</sequence>
<dbReference type="RefSeq" id="WP_128810442.1">
    <property type="nucleotide sequence ID" value="NZ_CP032093.1"/>
</dbReference>
<keyword evidence="1" id="KW-0547">Nucleotide-binding</keyword>
<dbReference type="InterPro" id="IPR050625">
    <property type="entry name" value="ParA/MinD_ATPase"/>
</dbReference>
<evidence type="ECO:0000256" key="1">
    <source>
        <dbReference type="ARBA" id="ARBA00022741"/>
    </source>
</evidence>
<dbReference type="PANTHER" id="PTHR43384">
    <property type="entry name" value="SEPTUM SITE-DETERMINING PROTEIN MIND HOMOLOG, CHLOROPLASTIC-RELATED"/>
    <property type="match status" value="1"/>
</dbReference>
<evidence type="ECO:0000313" key="3">
    <source>
        <dbReference type="EMBL" id="AXY00592.1"/>
    </source>
</evidence>
<keyword evidence="4" id="KW-1185">Reference proteome</keyword>
<dbReference type="Pfam" id="PF10609">
    <property type="entry name" value="ParA"/>
    <property type="match status" value="1"/>
</dbReference>
<dbReference type="Gene3D" id="3.40.50.300">
    <property type="entry name" value="P-loop containing nucleotide triphosphate hydrolases"/>
    <property type="match status" value="1"/>
</dbReference>
<dbReference type="PANTHER" id="PTHR43384:SF4">
    <property type="entry name" value="CELLULOSE BIOSYNTHESIS PROTEIN BCSQ-RELATED"/>
    <property type="match status" value="1"/>
</dbReference>
<name>A0ABM6YS37_9VIBR</name>
<dbReference type="CDD" id="cd02038">
    <property type="entry name" value="FlhG-like"/>
    <property type="match status" value="1"/>
</dbReference>
<dbReference type="PIRSF" id="PIRSF003092">
    <property type="entry name" value="MinD"/>
    <property type="match status" value="1"/>
</dbReference>
<keyword evidence="2" id="KW-0067">ATP-binding</keyword>
<dbReference type="InterPro" id="IPR033875">
    <property type="entry name" value="FlhG"/>
</dbReference>
<dbReference type="SUPFAM" id="SSF52540">
    <property type="entry name" value="P-loop containing nucleoside triphosphate hydrolases"/>
    <property type="match status" value="1"/>
</dbReference>
<gene>
    <name evidence="3" type="ORF">D1115_04445</name>
</gene>
<evidence type="ECO:0000256" key="2">
    <source>
        <dbReference type="ARBA" id="ARBA00022840"/>
    </source>
</evidence>